<dbReference type="RefSeq" id="WP_164257482.1">
    <property type="nucleotide sequence ID" value="NZ_CBDRIV010000030.1"/>
</dbReference>
<sequence>MISDPMAELRLSGPPTTEHIDFEALDGYRFEDGEGFPDSYRAFVRHAGWGRTFGLWLVYPPVLPGYADGLRGRGGRLTARFRASYREGRTEEFDWMVEPDGHWSLAADLEVFAWSENGDALLWNTGSRDTNGEFAVWESRGGNSLHHLGGDLRQALPLVRARSVDAFGPRAFAVEPLPASRL</sequence>
<evidence type="ECO:0000313" key="1">
    <source>
        <dbReference type="EMBL" id="NEB85182.1"/>
    </source>
</evidence>
<evidence type="ECO:0008006" key="2">
    <source>
        <dbReference type="Google" id="ProtNLM"/>
    </source>
</evidence>
<proteinExistence type="predicted"/>
<protein>
    <recommendedName>
        <fullName evidence="2">SMI1/KNR4 family protein</fullName>
    </recommendedName>
</protein>
<name>A0A6G3SR06_STRAQ</name>
<comment type="caution">
    <text evidence="1">The sequence shown here is derived from an EMBL/GenBank/DDBJ whole genome shotgun (WGS) entry which is preliminary data.</text>
</comment>
<organism evidence="1">
    <name type="scientific">Streptomyces anulatus</name>
    <name type="common">Streptomyces chrysomallus</name>
    <dbReference type="NCBI Taxonomy" id="1892"/>
    <lineage>
        <taxon>Bacteria</taxon>
        <taxon>Bacillati</taxon>
        <taxon>Actinomycetota</taxon>
        <taxon>Actinomycetes</taxon>
        <taxon>Kitasatosporales</taxon>
        <taxon>Streptomycetaceae</taxon>
        <taxon>Streptomyces</taxon>
    </lineage>
</organism>
<reference evidence="1" key="1">
    <citation type="submission" date="2020-01" db="EMBL/GenBank/DDBJ databases">
        <title>Insect and environment-associated Actinomycetes.</title>
        <authorList>
            <person name="Currrie C."/>
            <person name="Chevrette M."/>
            <person name="Carlson C."/>
            <person name="Stubbendieck R."/>
            <person name="Wendt-Pienkowski E."/>
        </authorList>
    </citation>
    <scope>NUCLEOTIDE SEQUENCE</scope>
    <source>
        <strain evidence="1">SID505</strain>
    </source>
</reference>
<gene>
    <name evidence="1" type="ORF">G3I43_13470</name>
</gene>
<dbReference type="AlphaFoldDB" id="A0A6G3SR06"/>
<dbReference type="EMBL" id="JAAGMK010000361">
    <property type="protein sequence ID" value="NEB85182.1"/>
    <property type="molecule type" value="Genomic_DNA"/>
</dbReference>
<accession>A0A6G3SR06</accession>